<evidence type="ECO:0000313" key="3">
    <source>
        <dbReference type="Proteomes" id="UP000492821"/>
    </source>
</evidence>
<name>A0A7E4WCL1_PANRE</name>
<evidence type="ECO:0000256" key="2">
    <source>
        <dbReference type="SAM" id="MobiDB-lite"/>
    </source>
</evidence>
<dbReference type="Proteomes" id="UP000492821">
    <property type="component" value="Unassembled WGS sequence"/>
</dbReference>
<reference evidence="3" key="1">
    <citation type="journal article" date="2013" name="Genetics">
        <title>The draft genome and transcriptome of Panagrellus redivivus are shaped by the harsh demands of a free-living lifestyle.</title>
        <authorList>
            <person name="Srinivasan J."/>
            <person name="Dillman A.R."/>
            <person name="Macchietto M.G."/>
            <person name="Heikkinen L."/>
            <person name="Lakso M."/>
            <person name="Fracchia K.M."/>
            <person name="Antoshechkin I."/>
            <person name="Mortazavi A."/>
            <person name="Wong G."/>
            <person name="Sternberg P.W."/>
        </authorList>
    </citation>
    <scope>NUCLEOTIDE SEQUENCE [LARGE SCALE GENOMIC DNA]</scope>
    <source>
        <strain evidence="3">MT8872</strain>
    </source>
</reference>
<evidence type="ECO:0000256" key="1">
    <source>
        <dbReference type="SAM" id="Coils"/>
    </source>
</evidence>
<feature type="compositionally biased region" description="Polar residues" evidence="2">
    <location>
        <begin position="26"/>
        <end position="40"/>
    </location>
</feature>
<keyword evidence="1" id="KW-0175">Coiled coil</keyword>
<accession>A0A7E4WCL1</accession>
<keyword evidence="3" id="KW-1185">Reference proteome</keyword>
<reference evidence="4" key="2">
    <citation type="submission" date="2020-10" db="UniProtKB">
        <authorList>
            <consortium name="WormBaseParasite"/>
        </authorList>
    </citation>
    <scope>IDENTIFICATION</scope>
</reference>
<evidence type="ECO:0000313" key="4">
    <source>
        <dbReference type="WBParaSite" id="Pan_g9597.t1"/>
    </source>
</evidence>
<sequence>MSGGKKIYWKRVPKNAGLGEGDHNNIMKSAANSTPVSITSTKKDNDNDKMLQKLKAHFSYLHTTVTSPEGQIDVIINQLKGELKAKSSKILEMQKDAEEMVQALQRSEDENTVMRGQLSAATVSQMNHARTAGSVCQLGYKISLQW</sequence>
<dbReference type="AlphaFoldDB" id="A0A7E4WCL1"/>
<feature type="region of interest" description="Disordered" evidence="2">
    <location>
        <begin position="18"/>
        <end position="44"/>
    </location>
</feature>
<proteinExistence type="predicted"/>
<dbReference type="WBParaSite" id="Pan_g9597.t1">
    <property type="protein sequence ID" value="Pan_g9597.t1"/>
    <property type="gene ID" value="Pan_g9597"/>
</dbReference>
<organism evidence="3 4">
    <name type="scientific">Panagrellus redivivus</name>
    <name type="common">Microworm</name>
    <dbReference type="NCBI Taxonomy" id="6233"/>
    <lineage>
        <taxon>Eukaryota</taxon>
        <taxon>Metazoa</taxon>
        <taxon>Ecdysozoa</taxon>
        <taxon>Nematoda</taxon>
        <taxon>Chromadorea</taxon>
        <taxon>Rhabditida</taxon>
        <taxon>Tylenchina</taxon>
        <taxon>Panagrolaimomorpha</taxon>
        <taxon>Panagrolaimoidea</taxon>
        <taxon>Panagrolaimidae</taxon>
        <taxon>Panagrellus</taxon>
    </lineage>
</organism>
<feature type="coiled-coil region" evidence="1">
    <location>
        <begin position="76"/>
        <end position="110"/>
    </location>
</feature>
<protein>
    <submittedName>
        <fullName evidence="4">t-SNARE coiled-coil homology domain-containing protein</fullName>
    </submittedName>
</protein>